<dbReference type="Pfam" id="PF00582">
    <property type="entry name" value="Usp"/>
    <property type="match status" value="1"/>
</dbReference>
<dbReference type="RefSeq" id="WP_306982247.1">
    <property type="nucleotide sequence ID" value="NZ_JAUSZV010000005.1"/>
</dbReference>
<dbReference type="InterPro" id="IPR006015">
    <property type="entry name" value="Universal_stress_UspA"/>
</dbReference>
<evidence type="ECO:0000256" key="2">
    <source>
        <dbReference type="SAM" id="MobiDB-lite"/>
    </source>
</evidence>
<dbReference type="PRINTS" id="PR01438">
    <property type="entry name" value="UNVRSLSTRESS"/>
</dbReference>
<dbReference type="PANTHER" id="PTHR46268">
    <property type="entry name" value="STRESS RESPONSE PROTEIN NHAX"/>
    <property type="match status" value="1"/>
</dbReference>
<evidence type="ECO:0000259" key="3">
    <source>
        <dbReference type="Pfam" id="PF00582"/>
    </source>
</evidence>
<evidence type="ECO:0000313" key="4">
    <source>
        <dbReference type="EMBL" id="MDQ0911076.1"/>
    </source>
</evidence>
<dbReference type="InterPro" id="IPR014729">
    <property type="entry name" value="Rossmann-like_a/b/a_fold"/>
</dbReference>
<evidence type="ECO:0000256" key="1">
    <source>
        <dbReference type="ARBA" id="ARBA00008791"/>
    </source>
</evidence>
<dbReference type="Gene3D" id="3.40.50.620">
    <property type="entry name" value="HUPs"/>
    <property type="match status" value="1"/>
</dbReference>
<reference evidence="4" key="1">
    <citation type="submission" date="2023-07" db="EMBL/GenBank/DDBJ databases">
        <title>Comparative genomics of wheat-associated soil bacteria to identify genetic determinants of phenazine resistance.</title>
        <authorList>
            <person name="Mouncey N."/>
        </authorList>
    </citation>
    <scope>NUCLEOTIDE SEQUENCE</scope>
    <source>
        <strain evidence="4">V4I22</strain>
    </source>
</reference>
<accession>A0AAW8FLU6</accession>
<feature type="region of interest" description="Disordered" evidence="2">
    <location>
        <begin position="1"/>
        <end position="22"/>
    </location>
</feature>
<name>A0AAW8FLU6_9ACTN</name>
<dbReference type="SUPFAM" id="SSF52402">
    <property type="entry name" value="Adenine nucleotide alpha hydrolases-like"/>
    <property type="match status" value="1"/>
</dbReference>
<proteinExistence type="inferred from homology"/>
<dbReference type="Proteomes" id="UP001234216">
    <property type="component" value="Unassembled WGS sequence"/>
</dbReference>
<dbReference type="PANTHER" id="PTHR46268:SF6">
    <property type="entry name" value="UNIVERSAL STRESS PROTEIN UP12"/>
    <property type="match status" value="1"/>
</dbReference>
<comment type="caution">
    <text evidence="4">The sequence shown here is derived from an EMBL/GenBank/DDBJ whole genome shotgun (WGS) entry which is preliminary data.</text>
</comment>
<feature type="domain" description="UspA" evidence="3">
    <location>
        <begin position="16"/>
        <end position="150"/>
    </location>
</feature>
<dbReference type="CDD" id="cd00293">
    <property type="entry name" value="USP-like"/>
    <property type="match status" value="1"/>
</dbReference>
<dbReference type="EMBL" id="JAUSZV010000005">
    <property type="protein sequence ID" value="MDQ0911076.1"/>
    <property type="molecule type" value="Genomic_DNA"/>
</dbReference>
<gene>
    <name evidence="4" type="ORF">QFZ22_007061</name>
</gene>
<dbReference type="InterPro" id="IPR006016">
    <property type="entry name" value="UspA"/>
</dbReference>
<comment type="similarity">
    <text evidence="1">Belongs to the universal stress protein A family.</text>
</comment>
<sequence>MDTSPAHRPAGDGPSTIVTGVDGSPTSLRAAAYAAGLARRQGARLVAVHVAHPPVTAHLAPLVEAELRGTLQEITEEVRGEIQQGAGHVGMNIDFVAVDGDPYGQLVRVADELEADAIVVGASAHTGHRIVGSLAVRLVRAGRWPVTVVP</sequence>
<evidence type="ECO:0000313" key="5">
    <source>
        <dbReference type="Proteomes" id="UP001234216"/>
    </source>
</evidence>
<protein>
    <submittedName>
        <fullName evidence="4">Nucleotide-binding universal stress UspA family protein</fullName>
    </submittedName>
</protein>
<dbReference type="AlphaFoldDB" id="A0AAW8FLU6"/>
<organism evidence="4 5">
    <name type="scientific">Streptomyces canus</name>
    <dbReference type="NCBI Taxonomy" id="58343"/>
    <lineage>
        <taxon>Bacteria</taxon>
        <taxon>Bacillati</taxon>
        <taxon>Actinomycetota</taxon>
        <taxon>Actinomycetes</taxon>
        <taxon>Kitasatosporales</taxon>
        <taxon>Streptomycetaceae</taxon>
        <taxon>Streptomyces</taxon>
        <taxon>Streptomyces aurantiacus group</taxon>
    </lineage>
</organism>